<evidence type="ECO:0000256" key="1">
    <source>
        <dbReference type="ARBA" id="ARBA00022475"/>
    </source>
</evidence>
<keyword evidence="8" id="KW-1185">Reference proteome</keyword>
<dbReference type="OrthoDB" id="9782846at2"/>
<evidence type="ECO:0000256" key="2">
    <source>
        <dbReference type="ARBA" id="ARBA00022729"/>
    </source>
</evidence>
<keyword evidence="2 6" id="KW-0732">Signal</keyword>
<proteinExistence type="predicted"/>
<keyword evidence="5" id="KW-0449">Lipoprotein</keyword>
<dbReference type="RefSeq" id="WP_007087240.1">
    <property type="nucleotide sequence ID" value="NZ_AJLS01000137.1"/>
</dbReference>
<feature type="signal peptide" evidence="6">
    <location>
        <begin position="1"/>
        <end position="26"/>
    </location>
</feature>
<sequence>MKKFYRVLAGCSLALLLAACSNSTSGEPKKAEKKTAEKPKVEEKFNKVVPVEDLEDRDYGGLTFKWAGPFRQIDPNASEVKEKWLERIQALEKKWNFKFEPVEIPYDSMVGDYIRTTLAGDPVGDIVYVHAFNYYPAFPANGIAYPVSDLNVVDFDNPKWVQSARRTSEYKGKTYSVRPGTMETVIVRDGIWWNKTQFQNLGLPNLYDIYEKGEWTWDKLFEVAEAATKDLDNDGKTDVFGLGADRLAFDLIYNNGAEAIKKTADGVDVDLNDPKIVEALEYFQKVNKDHKGVFLQPKEEGGPVNVRDDFRDGRVLMVAQDWWVSTSDLNGGRMKDEYGFIPFPAGPSNEHPEQPVSVGADDSMEIMLGTAEKPKEKLEIWDEITNIGTAKDWDRWTREEYEVGANDAESVEYAMLMHKNVKTNLIYGFGELNGIVNKLFKDIATGATTVQTGLEAVDPQIKAALKDFHDNGVDLGVSEEEIQKTKEELKKKKEEGK</sequence>
<dbReference type="SUPFAM" id="SSF53850">
    <property type="entry name" value="Periplasmic binding protein-like II"/>
    <property type="match status" value="1"/>
</dbReference>
<protein>
    <submittedName>
        <fullName evidence="7">Family 1 extracellular solute-binding protein</fullName>
    </submittedName>
</protein>
<feature type="chain" id="PRO_5038739573" evidence="6">
    <location>
        <begin position="27"/>
        <end position="497"/>
    </location>
</feature>
<evidence type="ECO:0000256" key="3">
    <source>
        <dbReference type="ARBA" id="ARBA00023136"/>
    </source>
</evidence>
<dbReference type="PATRIC" id="fig|1117379.3.peg.4404"/>
<keyword evidence="1" id="KW-1003">Cell membrane</keyword>
<organism evidence="7 8">
    <name type="scientific">Neobacillus bataviensis LMG 21833</name>
    <dbReference type="NCBI Taxonomy" id="1117379"/>
    <lineage>
        <taxon>Bacteria</taxon>
        <taxon>Bacillati</taxon>
        <taxon>Bacillota</taxon>
        <taxon>Bacilli</taxon>
        <taxon>Bacillales</taxon>
        <taxon>Bacillaceae</taxon>
        <taxon>Neobacillus</taxon>
    </lineage>
</organism>
<gene>
    <name evidence="7" type="ORF">BABA_21241</name>
</gene>
<dbReference type="Proteomes" id="UP000006316">
    <property type="component" value="Unassembled WGS sequence"/>
</dbReference>
<comment type="caution">
    <text evidence="7">The sequence shown here is derived from an EMBL/GenBank/DDBJ whole genome shotgun (WGS) entry which is preliminary data.</text>
</comment>
<keyword evidence="4" id="KW-0564">Palmitate</keyword>
<dbReference type="eggNOG" id="COG1653">
    <property type="taxonomic scope" value="Bacteria"/>
</dbReference>
<name>K6DWH7_9BACI</name>
<evidence type="ECO:0000313" key="8">
    <source>
        <dbReference type="Proteomes" id="UP000006316"/>
    </source>
</evidence>
<dbReference type="EMBL" id="AJLS01000137">
    <property type="protein sequence ID" value="EKN65211.1"/>
    <property type="molecule type" value="Genomic_DNA"/>
</dbReference>
<dbReference type="AlphaFoldDB" id="K6DWH7"/>
<evidence type="ECO:0000256" key="5">
    <source>
        <dbReference type="ARBA" id="ARBA00023288"/>
    </source>
</evidence>
<evidence type="ECO:0000256" key="6">
    <source>
        <dbReference type="SAM" id="SignalP"/>
    </source>
</evidence>
<dbReference type="InterPro" id="IPR006059">
    <property type="entry name" value="SBP"/>
</dbReference>
<keyword evidence="3" id="KW-0472">Membrane</keyword>
<dbReference type="STRING" id="1117379.BABA_21241"/>
<dbReference type="Gene3D" id="3.40.190.10">
    <property type="entry name" value="Periplasmic binding protein-like II"/>
    <property type="match status" value="1"/>
</dbReference>
<accession>K6DWH7</accession>
<dbReference type="PANTHER" id="PTHR43649">
    <property type="entry name" value="ARABINOSE-BINDING PROTEIN-RELATED"/>
    <property type="match status" value="1"/>
</dbReference>
<dbReference type="PANTHER" id="PTHR43649:SF33">
    <property type="entry name" value="POLYGALACTURONAN_RHAMNOGALACTURONAN-BINDING PROTEIN YTCQ"/>
    <property type="match status" value="1"/>
</dbReference>
<evidence type="ECO:0000313" key="7">
    <source>
        <dbReference type="EMBL" id="EKN65211.1"/>
    </source>
</evidence>
<dbReference type="InterPro" id="IPR050490">
    <property type="entry name" value="Bact_solute-bd_prot1"/>
</dbReference>
<dbReference type="PROSITE" id="PS51257">
    <property type="entry name" value="PROKAR_LIPOPROTEIN"/>
    <property type="match status" value="1"/>
</dbReference>
<dbReference type="Pfam" id="PF13416">
    <property type="entry name" value="SBP_bac_8"/>
    <property type="match status" value="1"/>
</dbReference>
<evidence type="ECO:0000256" key="4">
    <source>
        <dbReference type="ARBA" id="ARBA00023139"/>
    </source>
</evidence>
<reference evidence="7 8" key="1">
    <citation type="journal article" date="2012" name="Front. Microbiol.">
        <title>Redundancy and modularity in membrane-associated dissimilatory nitrate reduction in Bacillus.</title>
        <authorList>
            <person name="Heylen K."/>
            <person name="Keltjens J."/>
        </authorList>
    </citation>
    <scope>NUCLEOTIDE SEQUENCE [LARGE SCALE GENOMIC DNA]</scope>
    <source>
        <strain evidence="8">LMG 21833T</strain>
    </source>
</reference>